<evidence type="ECO:0000256" key="10">
    <source>
        <dbReference type="ARBA" id="ARBA00022989"/>
    </source>
</evidence>
<keyword evidence="10 17" id="KW-1133">Transmembrane helix</keyword>
<evidence type="ECO:0000313" key="19">
    <source>
        <dbReference type="Proteomes" id="UP000824681"/>
    </source>
</evidence>
<keyword evidence="12 17" id="KW-0046">Antibiotic resistance</keyword>
<dbReference type="EMBL" id="CP068985">
    <property type="protein sequence ID" value="QYC38235.1"/>
    <property type="molecule type" value="Genomic_DNA"/>
</dbReference>
<organism evidence="18 19">
    <name type="scientific">Nonomuraea coxensis DSM 45129</name>
    <dbReference type="NCBI Taxonomy" id="1122611"/>
    <lineage>
        <taxon>Bacteria</taxon>
        <taxon>Bacillati</taxon>
        <taxon>Actinomycetota</taxon>
        <taxon>Actinomycetes</taxon>
        <taxon>Streptosporangiales</taxon>
        <taxon>Streptosporangiaceae</taxon>
        <taxon>Nonomuraea</taxon>
    </lineage>
</organism>
<dbReference type="Proteomes" id="UP000824681">
    <property type="component" value="Chromosome"/>
</dbReference>
<keyword evidence="11 17" id="KW-0472">Membrane</keyword>
<feature type="transmembrane region" description="Helical" evidence="17">
    <location>
        <begin position="240"/>
        <end position="262"/>
    </location>
</feature>
<comment type="catalytic activity">
    <reaction evidence="16 17">
        <text>di-trans,octa-cis-undecaprenyl diphosphate + H2O = di-trans,octa-cis-undecaprenyl phosphate + phosphate + H(+)</text>
        <dbReference type="Rhea" id="RHEA:28094"/>
        <dbReference type="ChEBI" id="CHEBI:15377"/>
        <dbReference type="ChEBI" id="CHEBI:15378"/>
        <dbReference type="ChEBI" id="CHEBI:43474"/>
        <dbReference type="ChEBI" id="CHEBI:58405"/>
        <dbReference type="ChEBI" id="CHEBI:60392"/>
        <dbReference type="EC" id="3.6.1.27"/>
    </reaction>
</comment>
<comment type="subcellular location">
    <subcellularLocation>
        <location evidence="1 17">Cell membrane</location>
        <topology evidence="1 17">Multi-pass membrane protein</topology>
    </subcellularLocation>
</comment>
<keyword evidence="13 17" id="KW-0961">Cell wall biogenesis/degradation</keyword>
<dbReference type="GO" id="GO:0050380">
    <property type="term" value="F:undecaprenyl-diphosphatase activity"/>
    <property type="evidence" value="ECO:0007669"/>
    <property type="project" value="UniProtKB-EC"/>
</dbReference>
<evidence type="ECO:0000256" key="1">
    <source>
        <dbReference type="ARBA" id="ARBA00004651"/>
    </source>
</evidence>
<feature type="transmembrane region" description="Helical" evidence="17">
    <location>
        <begin position="138"/>
        <end position="155"/>
    </location>
</feature>
<evidence type="ECO:0000313" key="18">
    <source>
        <dbReference type="EMBL" id="QYC38235.1"/>
    </source>
</evidence>
<sequence>MPGPEFRYPRFVTSRVREGVHVIGWLEAVILGLVQGLTEFLPISSSAHIRVVSAFAGWPDPGAAFTAVIQLGTETAVLIYFRKEIWEIISTWTRSLFDKELRGHWAARMGWYVIVGTLPIAILGLLLKDQIETVFRDLRLVSTTLIVFAVILWFADHTARNKLTLERHLSFTHAVVYGFAQALALIPGVSRSGGTVTAGLLLDYRREDAAKYSFLLAIPAVLASGLFELKDIGEGPAPEWGPTILATVISFAVGYAAVAWFLRYISTHRFTGFVVYRILLGLFILFAISMGWLDPQAGAPSVTAGTGAG</sequence>
<evidence type="ECO:0000256" key="3">
    <source>
        <dbReference type="ARBA" id="ARBA00012374"/>
    </source>
</evidence>
<evidence type="ECO:0000256" key="7">
    <source>
        <dbReference type="ARBA" id="ARBA00022801"/>
    </source>
</evidence>
<dbReference type="PANTHER" id="PTHR30622:SF4">
    <property type="entry name" value="UNDECAPRENYL-DIPHOSPHATASE"/>
    <property type="match status" value="1"/>
</dbReference>
<dbReference type="PANTHER" id="PTHR30622">
    <property type="entry name" value="UNDECAPRENYL-DIPHOSPHATASE"/>
    <property type="match status" value="1"/>
</dbReference>
<reference evidence="18 19" key="1">
    <citation type="journal article" date="2021" name="ACS Chem. Biol.">
        <title>Genomic-Led Discovery of a Novel Glycopeptide Antibiotic by Nonomuraea coxensis DSM 45129.</title>
        <authorList>
            <person name="Yushchuk O."/>
            <person name="Vior N.M."/>
            <person name="Andreo-Vidal A."/>
            <person name="Berini F."/>
            <person name="Ruckert C."/>
            <person name="Busche T."/>
            <person name="Binda E."/>
            <person name="Kalinowski J."/>
            <person name="Truman A.W."/>
            <person name="Marinelli F."/>
        </authorList>
    </citation>
    <scope>NUCLEOTIDE SEQUENCE [LARGE SCALE GENOMIC DNA]</scope>
    <source>
        <strain evidence="18 19">DSM 45129</strain>
    </source>
</reference>
<comment type="miscellaneous">
    <text evidence="17">Bacitracin is thought to be involved in the inhibition of peptidoglycan synthesis by sequestering undecaprenyl diphosphate, thereby reducing the pool of lipid carrier available.</text>
</comment>
<evidence type="ECO:0000256" key="8">
    <source>
        <dbReference type="ARBA" id="ARBA00022960"/>
    </source>
</evidence>
<accession>A0ABX8TRY0</accession>
<dbReference type="InterPro" id="IPR003824">
    <property type="entry name" value="UppP"/>
</dbReference>
<name>A0ABX8TRY0_9ACTN</name>
<evidence type="ECO:0000256" key="2">
    <source>
        <dbReference type="ARBA" id="ARBA00010621"/>
    </source>
</evidence>
<comment type="similarity">
    <text evidence="2 17">Belongs to the UppP family.</text>
</comment>
<evidence type="ECO:0000256" key="12">
    <source>
        <dbReference type="ARBA" id="ARBA00023251"/>
    </source>
</evidence>
<feature type="transmembrane region" description="Helical" evidence="17">
    <location>
        <begin position="274"/>
        <end position="293"/>
    </location>
</feature>
<evidence type="ECO:0000256" key="4">
    <source>
        <dbReference type="ARBA" id="ARBA00021581"/>
    </source>
</evidence>
<protein>
    <recommendedName>
        <fullName evidence="4 17">Undecaprenyl-diphosphatase</fullName>
        <ecNumber evidence="3 17">3.6.1.27</ecNumber>
    </recommendedName>
    <alternativeName>
        <fullName evidence="15 17">Bacitracin resistance protein</fullName>
    </alternativeName>
    <alternativeName>
        <fullName evidence="14 17">Undecaprenyl pyrophosphate phosphatase</fullName>
    </alternativeName>
</protein>
<dbReference type="HAMAP" id="MF_01006">
    <property type="entry name" value="Undec_diphosphatase"/>
    <property type="match status" value="1"/>
</dbReference>
<keyword evidence="9 17" id="KW-0573">Peptidoglycan synthesis</keyword>
<evidence type="ECO:0000256" key="13">
    <source>
        <dbReference type="ARBA" id="ARBA00023316"/>
    </source>
</evidence>
<keyword evidence="19" id="KW-1185">Reference proteome</keyword>
<keyword evidence="5 17" id="KW-1003">Cell membrane</keyword>
<gene>
    <name evidence="17 18" type="primary">uppP</name>
    <name evidence="18" type="ORF">Nocox_03025</name>
</gene>
<evidence type="ECO:0000256" key="14">
    <source>
        <dbReference type="ARBA" id="ARBA00032707"/>
    </source>
</evidence>
<evidence type="ECO:0000256" key="11">
    <source>
        <dbReference type="ARBA" id="ARBA00023136"/>
    </source>
</evidence>
<comment type="function">
    <text evidence="17">Catalyzes the dephosphorylation of undecaprenyl diphosphate (UPP). Confers resistance to bacitracin.</text>
</comment>
<dbReference type="Pfam" id="PF02673">
    <property type="entry name" value="BacA"/>
    <property type="match status" value="1"/>
</dbReference>
<feature type="transmembrane region" description="Helical" evidence="17">
    <location>
        <begin position="175"/>
        <end position="202"/>
    </location>
</feature>
<keyword evidence="7 17" id="KW-0378">Hydrolase</keyword>
<feature type="transmembrane region" description="Helical" evidence="17">
    <location>
        <begin position="20"/>
        <end position="38"/>
    </location>
</feature>
<evidence type="ECO:0000256" key="16">
    <source>
        <dbReference type="ARBA" id="ARBA00047594"/>
    </source>
</evidence>
<dbReference type="NCBIfam" id="NF001392">
    <property type="entry name" value="PRK00281.2-1"/>
    <property type="match status" value="1"/>
</dbReference>
<evidence type="ECO:0000256" key="9">
    <source>
        <dbReference type="ARBA" id="ARBA00022984"/>
    </source>
</evidence>
<feature type="transmembrane region" description="Helical" evidence="17">
    <location>
        <begin position="109"/>
        <end position="126"/>
    </location>
</feature>
<keyword evidence="8 17" id="KW-0133">Cell shape</keyword>
<evidence type="ECO:0000256" key="6">
    <source>
        <dbReference type="ARBA" id="ARBA00022692"/>
    </source>
</evidence>
<dbReference type="NCBIfam" id="TIGR00753">
    <property type="entry name" value="undec_PP_bacA"/>
    <property type="match status" value="1"/>
</dbReference>
<dbReference type="EC" id="3.6.1.27" evidence="3 17"/>
<feature type="transmembrane region" description="Helical" evidence="17">
    <location>
        <begin position="209"/>
        <end position="228"/>
    </location>
</feature>
<evidence type="ECO:0000256" key="15">
    <source>
        <dbReference type="ARBA" id="ARBA00032932"/>
    </source>
</evidence>
<evidence type="ECO:0000256" key="5">
    <source>
        <dbReference type="ARBA" id="ARBA00022475"/>
    </source>
</evidence>
<proteinExistence type="inferred from homology"/>
<keyword evidence="6 17" id="KW-0812">Transmembrane</keyword>
<evidence type="ECO:0000256" key="17">
    <source>
        <dbReference type="HAMAP-Rule" id="MF_01006"/>
    </source>
</evidence>